<dbReference type="Proteomes" id="UP000076609">
    <property type="component" value="Unassembled WGS sequence"/>
</dbReference>
<dbReference type="Pfam" id="PF02237">
    <property type="entry name" value="BPL_C"/>
    <property type="match status" value="1"/>
</dbReference>
<dbReference type="InterPro" id="IPR004408">
    <property type="entry name" value="Biotin_CoA_COase_ligase"/>
</dbReference>
<dbReference type="CDD" id="cd16442">
    <property type="entry name" value="BPL"/>
    <property type="match status" value="1"/>
</dbReference>
<comment type="caution">
    <text evidence="6">The sequence shown here is derived from an EMBL/GenBank/DDBJ whole genome shotgun (WGS) entry which is preliminary data.</text>
</comment>
<feature type="domain" description="BPL/LPL catalytic" evidence="5">
    <location>
        <begin position="11"/>
        <end position="179"/>
    </location>
</feature>
<gene>
    <name evidence="6" type="ORF">AVT10_01400</name>
</gene>
<comment type="catalytic activity">
    <reaction evidence="4">
        <text>biotin + L-lysyl-[protein] + ATP = N(6)-biotinyl-L-lysyl-[protein] + AMP + diphosphate + H(+)</text>
        <dbReference type="Rhea" id="RHEA:11756"/>
        <dbReference type="Rhea" id="RHEA-COMP:9752"/>
        <dbReference type="Rhea" id="RHEA-COMP:10505"/>
        <dbReference type="ChEBI" id="CHEBI:15378"/>
        <dbReference type="ChEBI" id="CHEBI:29969"/>
        <dbReference type="ChEBI" id="CHEBI:30616"/>
        <dbReference type="ChEBI" id="CHEBI:33019"/>
        <dbReference type="ChEBI" id="CHEBI:57586"/>
        <dbReference type="ChEBI" id="CHEBI:83144"/>
        <dbReference type="ChEBI" id="CHEBI:456215"/>
        <dbReference type="EC" id="6.3.4.15"/>
    </reaction>
</comment>
<evidence type="ECO:0000259" key="5">
    <source>
        <dbReference type="PROSITE" id="PS51733"/>
    </source>
</evidence>
<dbReference type="EC" id="6.3.4.15" evidence="3"/>
<dbReference type="GO" id="GO:0016874">
    <property type="term" value="F:ligase activity"/>
    <property type="evidence" value="ECO:0007669"/>
    <property type="project" value="UniProtKB-KW"/>
</dbReference>
<evidence type="ECO:0000256" key="1">
    <source>
        <dbReference type="ARBA" id="ARBA00022598"/>
    </source>
</evidence>
<dbReference type="InterPro" id="IPR003142">
    <property type="entry name" value="BPL_C"/>
</dbReference>
<dbReference type="PANTHER" id="PTHR12835">
    <property type="entry name" value="BIOTIN PROTEIN LIGASE"/>
    <property type="match status" value="1"/>
</dbReference>
<reference evidence="7" key="1">
    <citation type="submission" date="2016-01" db="EMBL/GenBank/DDBJ databases">
        <title>Draft genome of Chromobacterium sp. F49.</title>
        <authorList>
            <person name="Hong K.W."/>
        </authorList>
    </citation>
    <scope>NUCLEOTIDE SEQUENCE [LARGE SCALE GENOMIC DNA]</scope>
    <source>
        <strain evidence="7">CN3</strain>
    </source>
</reference>
<dbReference type="EMBL" id="LQQO01000001">
    <property type="protein sequence ID" value="KZE18725.1"/>
    <property type="molecule type" value="Genomic_DNA"/>
</dbReference>
<protein>
    <recommendedName>
        <fullName evidence="3">biotin--[biotin carboxyl-carrier protein] ligase</fullName>
        <ecNumber evidence="3">6.3.4.15</ecNumber>
    </recommendedName>
</protein>
<keyword evidence="1 6" id="KW-0436">Ligase</keyword>
<accession>A0ABR5YIM9</accession>
<dbReference type="Gene3D" id="3.30.930.10">
    <property type="entry name" value="Bira Bifunctional Protein, Domain 2"/>
    <property type="match status" value="1"/>
</dbReference>
<evidence type="ECO:0000313" key="6">
    <source>
        <dbReference type="EMBL" id="KZE18725.1"/>
    </source>
</evidence>
<evidence type="ECO:0000313" key="7">
    <source>
        <dbReference type="Proteomes" id="UP000076609"/>
    </source>
</evidence>
<organism evidence="6 7">
    <name type="scientific">Sphingomonas hankookensis</name>
    <dbReference type="NCBI Taxonomy" id="563996"/>
    <lineage>
        <taxon>Bacteria</taxon>
        <taxon>Pseudomonadati</taxon>
        <taxon>Pseudomonadota</taxon>
        <taxon>Alphaproteobacteria</taxon>
        <taxon>Sphingomonadales</taxon>
        <taxon>Sphingomonadaceae</taxon>
        <taxon>Sphingomonas</taxon>
    </lineage>
</organism>
<keyword evidence="7" id="KW-1185">Reference proteome</keyword>
<dbReference type="Gene3D" id="2.30.30.100">
    <property type="match status" value="1"/>
</dbReference>
<dbReference type="NCBIfam" id="TIGR00121">
    <property type="entry name" value="birA_ligase"/>
    <property type="match status" value="1"/>
</dbReference>
<evidence type="ECO:0000256" key="4">
    <source>
        <dbReference type="ARBA" id="ARBA00047846"/>
    </source>
</evidence>
<dbReference type="InterPro" id="IPR045864">
    <property type="entry name" value="aa-tRNA-synth_II/BPL/LPL"/>
</dbReference>
<dbReference type="Pfam" id="PF03099">
    <property type="entry name" value="BPL_LplA_LipB"/>
    <property type="match status" value="1"/>
</dbReference>
<keyword evidence="2" id="KW-0092">Biotin</keyword>
<dbReference type="InterPro" id="IPR004143">
    <property type="entry name" value="BPL_LPL_catalytic"/>
</dbReference>
<evidence type="ECO:0000256" key="2">
    <source>
        <dbReference type="ARBA" id="ARBA00023267"/>
    </source>
</evidence>
<evidence type="ECO:0000256" key="3">
    <source>
        <dbReference type="ARBA" id="ARBA00024227"/>
    </source>
</evidence>
<dbReference type="PROSITE" id="PS51733">
    <property type="entry name" value="BPL_LPL_CATALYTIC"/>
    <property type="match status" value="1"/>
</dbReference>
<dbReference type="RefSeq" id="WP_066687321.1">
    <property type="nucleotide sequence ID" value="NZ_CP117025.1"/>
</dbReference>
<name>A0ABR5YIM9_9SPHN</name>
<dbReference type="PANTHER" id="PTHR12835:SF5">
    <property type="entry name" value="BIOTIN--PROTEIN LIGASE"/>
    <property type="match status" value="1"/>
</dbReference>
<sequence>MVAGRGAGAVLTVRVIGETGSTNADLLAASQAGAAEGIWLRAERQNAGRGRVGRPWSDGAGNLFASTIVRLAPGDPPAPTLTLVAAIALAEAVAAVAPGLATIKWPNDLLIGGAKLSGILLERGDGNAVVIGFGVNLASHPHLTDRPTTSLLEHGVAADPAMLLDLLRDHFAVWLDLWRGHAMTMIRDAWEASAHPRGTPLRVRLPDGGERQGRFDGLDSDGALRLLDGDGVVILVHAGDVFA</sequence>
<dbReference type="SUPFAM" id="SSF55681">
    <property type="entry name" value="Class II aaRS and biotin synthetases"/>
    <property type="match status" value="1"/>
</dbReference>
<proteinExistence type="predicted"/>